<evidence type="ECO:0000259" key="1">
    <source>
        <dbReference type="Pfam" id="PF01872"/>
    </source>
</evidence>
<protein>
    <recommendedName>
        <fullName evidence="1">Bacterial bifunctional deaminase-reductase C-terminal domain-containing protein</fullName>
    </recommendedName>
</protein>
<keyword evidence="3" id="KW-1185">Reference proteome</keyword>
<gene>
    <name evidence="2" type="primary">yyaP</name>
    <name evidence="2" type="ORF">ING2E5A_0462</name>
</gene>
<sequence length="183" mass="21203">MQTSIDGFPQYGANDEQHWVIRAWDEIKNYILDLANSCDTEIIGRRLAVDYIPYWLEANRRPDNPMYELAKIKVSQKKIVFSKSLDKSLWDNTELAKGDLVDEVYKLKKQNGKDIIVYGGTTFVSELISSGLIDEYHLFLNPVILGKKGVPIFDKLESYRQLKLKRSLVYDCGIVLLHYEPKR</sequence>
<proteinExistence type="predicted"/>
<organism evidence="2 3">
    <name type="scientific">Petrimonas mucosa</name>
    <dbReference type="NCBI Taxonomy" id="1642646"/>
    <lineage>
        <taxon>Bacteria</taxon>
        <taxon>Pseudomonadati</taxon>
        <taxon>Bacteroidota</taxon>
        <taxon>Bacteroidia</taxon>
        <taxon>Bacteroidales</taxon>
        <taxon>Dysgonomonadaceae</taxon>
        <taxon>Petrimonas</taxon>
    </lineage>
</organism>
<dbReference type="SUPFAM" id="SSF53597">
    <property type="entry name" value="Dihydrofolate reductase-like"/>
    <property type="match status" value="1"/>
</dbReference>
<dbReference type="GO" id="GO:0009231">
    <property type="term" value="P:riboflavin biosynthetic process"/>
    <property type="evidence" value="ECO:0007669"/>
    <property type="project" value="InterPro"/>
</dbReference>
<evidence type="ECO:0000313" key="3">
    <source>
        <dbReference type="Proteomes" id="UP000178485"/>
    </source>
</evidence>
<dbReference type="PANTHER" id="PTHR38011:SF11">
    <property type="entry name" value="2,5-DIAMINO-6-RIBOSYLAMINO-4(3H)-PYRIMIDINONE 5'-PHOSPHATE REDUCTASE"/>
    <property type="match status" value="1"/>
</dbReference>
<dbReference type="Pfam" id="PF01872">
    <property type="entry name" value="RibD_C"/>
    <property type="match status" value="1"/>
</dbReference>
<accession>A0A1G4G437</accession>
<dbReference type="PANTHER" id="PTHR38011">
    <property type="entry name" value="DIHYDROFOLATE REDUCTASE FAMILY PROTEIN (AFU_ORTHOLOGUE AFUA_8G06820)"/>
    <property type="match status" value="1"/>
</dbReference>
<dbReference type="KEGG" id="pmuc:ING2E5A_0462"/>
<dbReference type="Proteomes" id="UP000178485">
    <property type="component" value="Chromosome i"/>
</dbReference>
<dbReference type="InterPro" id="IPR050765">
    <property type="entry name" value="Riboflavin_Biosynth_HTPR"/>
</dbReference>
<dbReference type="AlphaFoldDB" id="A0A1G4G437"/>
<dbReference type="GO" id="GO:0008703">
    <property type="term" value="F:5-amino-6-(5-phosphoribosylamino)uracil reductase activity"/>
    <property type="evidence" value="ECO:0007669"/>
    <property type="project" value="InterPro"/>
</dbReference>
<dbReference type="EMBL" id="LT608328">
    <property type="protein sequence ID" value="SCM55580.1"/>
    <property type="molecule type" value="Genomic_DNA"/>
</dbReference>
<dbReference type="Gene3D" id="3.40.430.10">
    <property type="entry name" value="Dihydrofolate Reductase, subunit A"/>
    <property type="match status" value="1"/>
</dbReference>
<name>A0A1G4G437_9BACT</name>
<dbReference type="InterPro" id="IPR024072">
    <property type="entry name" value="DHFR-like_dom_sf"/>
</dbReference>
<reference evidence="2 3" key="1">
    <citation type="submission" date="2016-08" db="EMBL/GenBank/DDBJ databases">
        <authorList>
            <person name="Seilhamer J.J."/>
        </authorList>
    </citation>
    <scope>NUCLEOTIDE SEQUENCE [LARGE SCALE GENOMIC DNA]</scope>
    <source>
        <strain evidence="2">ING2-E5A</strain>
    </source>
</reference>
<dbReference type="InterPro" id="IPR002734">
    <property type="entry name" value="RibDG_C"/>
</dbReference>
<feature type="domain" description="Bacterial bifunctional deaminase-reductase C-terminal" evidence="1">
    <location>
        <begin position="1"/>
        <end position="176"/>
    </location>
</feature>
<dbReference type="STRING" id="1642646.ING2E5A_0462"/>
<evidence type="ECO:0000313" key="2">
    <source>
        <dbReference type="EMBL" id="SCM55580.1"/>
    </source>
</evidence>